<comment type="caution">
    <text evidence="6">The sequence shown here is derived from an EMBL/GenBank/DDBJ whole genome shotgun (WGS) entry which is preliminary data.</text>
</comment>
<keyword evidence="3" id="KW-0472">Membrane</keyword>
<dbReference type="EMBL" id="JAUHHV010000007">
    <property type="protein sequence ID" value="KAK1418264.1"/>
    <property type="molecule type" value="Genomic_DNA"/>
</dbReference>
<dbReference type="InterPro" id="IPR013320">
    <property type="entry name" value="ConA-like_dom_sf"/>
</dbReference>
<dbReference type="InterPro" id="IPR050258">
    <property type="entry name" value="Leguminous_Lectin"/>
</dbReference>
<organism evidence="6 7">
    <name type="scientific">Tagetes erecta</name>
    <name type="common">African marigold</name>
    <dbReference type="NCBI Taxonomy" id="13708"/>
    <lineage>
        <taxon>Eukaryota</taxon>
        <taxon>Viridiplantae</taxon>
        <taxon>Streptophyta</taxon>
        <taxon>Embryophyta</taxon>
        <taxon>Tracheophyta</taxon>
        <taxon>Spermatophyta</taxon>
        <taxon>Magnoliopsida</taxon>
        <taxon>eudicotyledons</taxon>
        <taxon>Gunneridae</taxon>
        <taxon>Pentapetalae</taxon>
        <taxon>asterids</taxon>
        <taxon>campanulids</taxon>
        <taxon>Asterales</taxon>
        <taxon>Asteraceae</taxon>
        <taxon>Asteroideae</taxon>
        <taxon>Heliantheae alliance</taxon>
        <taxon>Tageteae</taxon>
        <taxon>Tagetes</taxon>
    </lineage>
</organism>
<dbReference type="Gene3D" id="2.60.120.200">
    <property type="match status" value="1"/>
</dbReference>
<proteinExistence type="inferred from homology"/>
<dbReference type="InterPro" id="IPR011009">
    <property type="entry name" value="Kinase-like_dom_sf"/>
</dbReference>
<accession>A0AAD8NR23</accession>
<dbReference type="AlphaFoldDB" id="A0AAD8NR23"/>
<dbReference type="Gene3D" id="1.10.510.10">
    <property type="entry name" value="Transferase(Phosphotransferase) domain 1"/>
    <property type="match status" value="1"/>
</dbReference>
<feature type="domain" description="Legume lectin" evidence="5">
    <location>
        <begin position="20"/>
        <end position="265"/>
    </location>
</feature>
<comment type="similarity">
    <text evidence="1">Belongs to the leguminous lectin family.</text>
</comment>
<reference evidence="6" key="1">
    <citation type="journal article" date="2023" name="bioRxiv">
        <title>Improved chromosome-level genome assembly for marigold (Tagetes erecta).</title>
        <authorList>
            <person name="Jiang F."/>
            <person name="Yuan L."/>
            <person name="Wang S."/>
            <person name="Wang H."/>
            <person name="Xu D."/>
            <person name="Wang A."/>
            <person name="Fan W."/>
        </authorList>
    </citation>
    <scope>NUCLEOTIDE SEQUENCE</scope>
    <source>
        <strain evidence="6">WSJ</strain>
        <tissue evidence="6">Leaf</tissue>
    </source>
</reference>
<evidence type="ECO:0000259" key="5">
    <source>
        <dbReference type="Pfam" id="PF00139"/>
    </source>
</evidence>
<keyword evidence="7" id="KW-1185">Reference proteome</keyword>
<evidence type="ECO:0000256" key="3">
    <source>
        <dbReference type="SAM" id="Phobius"/>
    </source>
</evidence>
<dbReference type="CDD" id="cd06899">
    <property type="entry name" value="lectin_legume_LecRK_Arcelin_ConA"/>
    <property type="match status" value="1"/>
</dbReference>
<evidence type="ECO:0000313" key="6">
    <source>
        <dbReference type="EMBL" id="KAK1418264.1"/>
    </source>
</evidence>
<dbReference type="PANTHER" id="PTHR32401">
    <property type="entry name" value="CONCANAVALIN A-LIKE LECTIN FAMILY PROTEIN"/>
    <property type="match status" value="1"/>
</dbReference>
<protein>
    <recommendedName>
        <fullName evidence="5">Legume lectin domain-containing protein</fullName>
    </recommendedName>
</protein>
<dbReference type="PROSITE" id="PS00307">
    <property type="entry name" value="LECTIN_LEGUME_BETA"/>
    <property type="match status" value="1"/>
</dbReference>
<dbReference type="PANTHER" id="PTHR32401:SF49">
    <property type="entry name" value="OS10G0129200 PROTEIN"/>
    <property type="match status" value="1"/>
</dbReference>
<dbReference type="SUPFAM" id="SSF56112">
    <property type="entry name" value="Protein kinase-like (PK-like)"/>
    <property type="match status" value="1"/>
</dbReference>
<evidence type="ECO:0000256" key="2">
    <source>
        <dbReference type="ARBA" id="ARBA00022734"/>
    </source>
</evidence>
<dbReference type="PROSITE" id="PS00308">
    <property type="entry name" value="LECTIN_LEGUME_ALPHA"/>
    <property type="match status" value="1"/>
</dbReference>
<feature type="chain" id="PRO_5041908548" description="Legume lectin domain-containing protein" evidence="4">
    <location>
        <begin position="20"/>
        <end position="504"/>
    </location>
</feature>
<sequence length="504" mass="56327">MWFYMIACYLLFSIPSAASITFNFTNFRLPRLNRDIIIEGSGAKFSDQGIQLTPNETWQGGRATYIKPLHLWDTASQELASFSTSFTFVVDSHGSYSYADGLTFFLAQNNSVITQGGAMGLPLFNSEPDYGTSSFVAVEFDTFWNDGGDPTVGSATPMGDHVAIDVNSLSSAKSQKWFSNVTGGGVCQAWIAYDSVSKDLTVSYTGFQNNSVVRQDGLVYKVDLRKELPEWVNFGFSAATGDMFQSNTVRSWSFESSDLAVNKNKVQPPVPSPNSFNPILDTVKDKNNKVGLIVGLTIMITFLTVLTFVIWRRRKKKKSTKYVLEDIGFDVEMNNEFEMGTGPRQFTYLELAQMLNPLATLLRTISLGRDALVRSAKLVDHEKDSDTRMFASKATKESDVFNFGVVALELASGKKLIDNKTGEKQTRFIEWIWELYRIDALIEAVDPNLSSDFEEEEIRSLIIIGLWCVHPHSELRPSIRQVIQVLNSQVSLPVIPSPMLNLID</sequence>
<dbReference type="InterPro" id="IPR001220">
    <property type="entry name" value="Legume_lectin_dom"/>
</dbReference>
<feature type="transmembrane region" description="Helical" evidence="3">
    <location>
        <begin position="290"/>
        <end position="311"/>
    </location>
</feature>
<evidence type="ECO:0000256" key="1">
    <source>
        <dbReference type="ARBA" id="ARBA00007606"/>
    </source>
</evidence>
<keyword evidence="3" id="KW-1133">Transmembrane helix</keyword>
<dbReference type="GO" id="GO:0030246">
    <property type="term" value="F:carbohydrate binding"/>
    <property type="evidence" value="ECO:0007669"/>
    <property type="project" value="UniProtKB-KW"/>
</dbReference>
<dbReference type="Proteomes" id="UP001229421">
    <property type="component" value="Unassembled WGS sequence"/>
</dbReference>
<evidence type="ECO:0000313" key="7">
    <source>
        <dbReference type="Proteomes" id="UP001229421"/>
    </source>
</evidence>
<dbReference type="SUPFAM" id="SSF49899">
    <property type="entry name" value="Concanavalin A-like lectins/glucanases"/>
    <property type="match status" value="1"/>
</dbReference>
<keyword evidence="2" id="KW-0430">Lectin</keyword>
<dbReference type="Pfam" id="PF00139">
    <property type="entry name" value="Lectin_legB"/>
    <property type="match status" value="1"/>
</dbReference>
<dbReference type="InterPro" id="IPR000985">
    <property type="entry name" value="Lectin_LegA_CS"/>
</dbReference>
<evidence type="ECO:0000256" key="4">
    <source>
        <dbReference type="SAM" id="SignalP"/>
    </source>
</evidence>
<dbReference type="InterPro" id="IPR019825">
    <property type="entry name" value="Lectin_legB_Mn/Ca_BS"/>
</dbReference>
<feature type="signal peptide" evidence="4">
    <location>
        <begin position="1"/>
        <end position="19"/>
    </location>
</feature>
<gene>
    <name evidence="6" type="ORF">QVD17_27407</name>
</gene>
<keyword evidence="4" id="KW-0732">Signal</keyword>
<name>A0AAD8NR23_TARER</name>
<keyword evidence="3" id="KW-0812">Transmembrane</keyword>